<evidence type="ECO:0000313" key="1">
    <source>
        <dbReference type="EMBL" id="KAK8881325.1"/>
    </source>
</evidence>
<accession>A0ABR2JQZ1</accession>
<proteinExistence type="predicted"/>
<sequence length="98" mass="12004">MKSKKCIFDELIDFYINENHERMVKTFMDNMNELIKNIIYDDYQSIFDLYAYILLNYIFQCWHNPDILSEKPRSYDIDNDNLCRISDFIQLNINNTRD</sequence>
<dbReference type="EMBL" id="JAPFFF010000010">
    <property type="protein sequence ID" value="KAK8881325.1"/>
    <property type="molecule type" value="Genomic_DNA"/>
</dbReference>
<organism evidence="1 2">
    <name type="scientific">Tritrichomonas musculus</name>
    <dbReference type="NCBI Taxonomy" id="1915356"/>
    <lineage>
        <taxon>Eukaryota</taxon>
        <taxon>Metamonada</taxon>
        <taxon>Parabasalia</taxon>
        <taxon>Tritrichomonadida</taxon>
        <taxon>Tritrichomonadidae</taxon>
        <taxon>Tritrichomonas</taxon>
    </lineage>
</organism>
<dbReference type="Proteomes" id="UP001470230">
    <property type="component" value="Unassembled WGS sequence"/>
</dbReference>
<protein>
    <submittedName>
        <fullName evidence="1">Uncharacterized protein</fullName>
    </submittedName>
</protein>
<name>A0ABR2JQZ1_9EUKA</name>
<gene>
    <name evidence="1" type="ORF">M9Y10_004060</name>
</gene>
<keyword evidence="2" id="KW-1185">Reference proteome</keyword>
<comment type="caution">
    <text evidence="1">The sequence shown here is derived from an EMBL/GenBank/DDBJ whole genome shotgun (WGS) entry which is preliminary data.</text>
</comment>
<reference evidence="1 2" key="1">
    <citation type="submission" date="2024-04" db="EMBL/GenBank/DDBJ databases">
        <title>Tritrichomonas musculus Genome.</title>
        <authorList>
            <person name="Alves-Ferreira E."/>
            <person name="Grigg M."/>
            <person name="Lorenzi H."/>
            <person name="Galac M."/>
        </authorList>
    </citation>
    <scope>NUCLEOTIDE SEQUENCE [LARGE SCALE GENOMIC DNA]</scope>
    <source>
        <strain evidence="1 2">EAF2021</strain>
    </source>
</reference>
<evidence type="ECO:0000313" key="2">
    <source>
        <dbReference type="Proteomes" id="UP001470230"/>
    </source>
</evidence>